<dbReference type="EMBL" id="WOBO01000004">
    <property type="protein sequence ID" value="MUK44335.1"/>
    <property type="molecule type" value="Genomic_DNA"/>
</dbReference>
<sequence>MPSQYRINRIVEIGDTLHRCGCAPYKVERYTTFYANKYGVNCMIQATPTSINYQFPDDNNAVIMKRHKPASIDLGLLANTIIQLQQPLTPIPQAPAEGISYPSWAVCLANTCIPPAFLMLVGSTFEALFVSFLLGFLVWLSQVFCSKRRTIAVEFFGALIVAFTVAFIASLGVPIPILGLCIAAVVLFVPGLSISNALECLAFNDLVSGTSLLGQCFLTLIKLLIGIIIGLHIGEAIFGTTESIEYQNEFPLWLQILGLPIISFSLGVMFKARPIDTLYSLPVAVLGMWGPFYLGFDGGWVVGTWVTTVLITLYGTWIARRLNLTGIIFIVQGIIILVPGSRILVSASQSVFEQSILPIPSIGLSALFMFSAIVAGQITAYSIYSPKIERDL</sequence>
<organism evidence="8 9">
    <name type="scientific">Aliivibrio fischeri</name>
    <name type="common">Vibrio fischeri</name>
    <dbReference type="NCBI Taxonomy" id="668"/>
    <lineage>
        <taxon>Bacteria</taxon>
        <taxon>Pseudomonadati</taxon>
        <taxon>Pseudomonadota</taxon>
        <taxon>Gammaproteobacteria</taxon>
        <taxon>Vibrionales</taxon>
        <taxon>Vibrionaceae</taxon>
        <taxon>Aliivibrio</taxon>
    </lineage>
</organism>
<evidence type="ECO:0000256" key="3">
    <source>
        <dbReference type="ARBA" id="ARBA00022989"/>
    </source>
</evidence>
<protein>
    <submittedName>
        <fullName evidence="8">Uncharacterized protein</fullName>
    </submittedName>
</protein>
<feature type="domain" description="Threonine/serine exporter-like N-terminal" evidence="6">
    <location>
        <begin position="10"/>
        <end position="233"/>
    </location>
</feature>
<gene>
    <name evidence="8" type="ORF">GNP77_02970</name>
</gene>
<dbReference type="GeneID" id="54163945"/>
<evidence type="ECO:0000313" key="9">
    <source>
        <dbReference type="Proteomes" id="UP000435323"/>
    </source>
</evidence>
<dbReference type="Pfam" id="PF06738">
    <property type="entry name" value="ThrE"/>
    <property type="match status" value="1"/>
</dbReference>
<accession>A0A1B9PBW5</accession>
<dbReference type="InterPro" id="IPR024528">
    <property type="entry name" value="ThrE_2"/>
</dbReference>
<comment type="similarity">
    <text evidence="5">Belongs to the ThrE exporter (TC 2.A.79) family.</text>
</comment>
<evidence type="ECO:0000256" key="1">
    <source>
        <dbReference type="ARBA" id="ARBA00004141"/>
    </source>
</evidence>
<keyword evidence="4" id="KW-0472">Membrane</keyword>
<comment type="caution">
    <text evidence="8">The sequence shown here is derived from an EMBL/GenBank/DDBJ whole genome shotgun (WGS) entry which is preliminary data.</text>
</comment>
<dbReference type="GO" id="GO:0016020">
    <property type="term" value="C:membrane"/>
    <property type="evidence" value="ECO:0007669"/>
    <property type="project" value="UniProtKB-SubCell"/>
</dbReference>
<evidence type="ECO:0000256" key="2">
    <source>
        <dbReference type="ARBA" id="ARBA00022692"/>
    </source>
</evidence>
<evidence type="ECO:0000313" key="8">
    <source>
        <dbReference type="EMBL" id="MUK44335.1"/>
    </source>
</evidence>
<comment type="subcellular location">
    <subcellularLocation>
        <location evidence="1">Membrane</location>
        <topology evidence="1">Multi-pass membrane protein</topology>
    </subcellularLocation>
</comment>
<dbReference type="InterPro" id="IPR010619">
    <property type="entry name" value="ThrE-like_N"/>
</dbReference>
<reference evidence="8 9" key="1">
    <citation type="submission" date="2019-11" db="EMBL/GenBank/DDBJ databases">
        <title>Using colonization assays and comparative genomics to discover symbiosis behaviors and factors in Vibrio fischeri.</title>
        <authorList>
            <person name="Bongrand C."/>
            <person name="Moriano-Gutierrez S."/>
            <person name="Arevalo P."/>
            <person name="Mcfall-Ngai M."/>
            <person name="Visick K."/>
            <person name="Polz M.F."/>
            <person name="Ruby E.G."/>
        </authorList>
    </citation>
    <scope>NUCLEOTIDE SEQUENCE [LARGE SCALE GENOMIC DNA]</scope>
    <source>
        <strain evidence="9">emors.3.2</strain>
    </source>
</reference>
<dbReference type="InterPro" id="IPR051361">
    <property type="entry name" value="ThrE/Ser_Exporter"/>
</dbReference>
<keyword evidence="2" id="KW-0812">Transmembrane</keyword>
<evidence type="ECO:0000259" key="6">
    <source>
        <dbReference type="Pfam" id="PF06738"/>
    </source>
</evidence>
<dbReference type="PANTHER" id="PTHR31082">
    <property type="entry name" value="PHEROMONE-REGULATED MEMBRANE PROTEIN 10"/>
    <property type="match status" value="1"/>
</dbReference>
<dbReference type="PANTHER" id="PTHR31082:SF4">
    <property type="entry name" value="PHEROMONE-REGULATED MEMBRANE PROTEIN 10"/>
    <property type="match status" value="1"/>
</dbReference>
<dbReference type="RefSeq" id="WP_005419182.1">
    <property type="nucleotide sequence ID" value="NZ_CAWMFT010000012.1"/>
</dbReference>
<proteinExistence type="inferred from homology"/>
<dbReference type="Pfam" id="PF12821">
    <property type="entry name" value="ThrE_2"/>
    <property type="match status" value="1"/>
</dbReference>
<name>A0A1B9PBW5_ALIFS</name>
<dbReference type="Proteomes" id="UP000435323">
    <property type="component" value="Unassembled WGS sequence"/>
</dbReference>
<keyword evidence="3" id="KW-1133">Transmembrane helix</keyword>
<dbReference type="GO" id="GO:0022857">
    <property type="term" value="F:transmembrane transporter activity"/>
    <property type="evidence" value="ECO:0007669"/>
    <property type="project" value="InterPro"/>
</dbReference>
<evidence type="ECO:0000256" key="4">
    <source>
        <dbReference type="ARBA" id="ARBA00023136"/>
    </source>
</evidence>
<dbReference type="AlphaFoldDB" id="A0A1B9PBW5"/>
<evidence type="ECO:0000256" key="5">
    <source>
        <dbReference type="ARBA" id="ARBA00034125"/>
    </source>
</evidence>
<evidence type="ECO:0000259" key="7">
    <source>
        <dbReference type="Pfam" id="PF12821"/>
    </source>
</evidence>
<feature type="domain" description="Threonine/Serine exporter ThrE" evidence="7">
    <location>
        <begin position="257"/>
        <end position="379"/>
    </location>
</feature>